<dbReference type="Proteomes" id="UP000076532">
    <property type="component" value="Unassembled WGS sequence"/>
</dbReference>
<dbReference type="SUPFAM" id="SSF50998">
    <property type="entry name" value="Quinoprotein alcohol dehydrogenase-like"/>
    <property type="match status" value="1"/>
</dbReference>
<dbReference type="InterPro" id="IPR001680">
    <property type="entry name" value="WD40_rpt"/>
</dbReference>
<organism evidence="5 6">
    <name type="scientific">Athelia psychrophila</name>
    <dbReference type="NCBI Taxonomy" id="1759441"/>
    <lineage>
        <taxon>Eukaryota</taxon>
        <taxon>Fungi</taxon>
        <taxon>Dikarya</taxon>
        <taxon>Basidiomycota</taxon>
        <taxon>Agaricomycotina</taxon>
        <taxon>Agaricomycetes</taxon>
        <taxon>Agaricomycetidae</taxon>
        <taxon>Atheliales</taxon>
        <taxon>Atheliaceae</taxon>
        <taxon>Athelia</taxon>
    </lineage>
</organism>
<keyword evidence="1 3" id="KW-0853">WD repeat</keyword>
<dbReference type="OrthoDB" id="25131at2759"/>
<keyword evidence="2" id="KW-0677">Repeat</keyword>
<evidence type="ECO:0000256" key="1">
    <source>
        <dbReference type="ARBA" id="ARBA00022574"/>
    </source>
</evidence>
<dbReference type="InterPro" id="IPR015943">
    <property type="entry name" value="WD40/YVTN_repeat-like_dom_sf"/>
</dbReference>
<feature type="repeat" description="WD" evidence="3">
    <location>
        <begin position="321"/>
        <end position="353"/>
    </location>
</feature>
<feature type="repeat" description="WD" evidence="3">
    <location>
        <begin position="62"/>
        <end position="107"/>
    </location>
</feature>
<evidence type="ECO:0000256" key="2">
    <source>
        <dbReference type="ARBA" id="ARBA00022737"/>
    </source>
</evidence>
<dbReference type="InterPro" id="IPR011047">
    <property type="entry name" value="Quinoprotein_ADH-like_sf"/>
</dbReference>
<dbReference type="PANTHER" id="PTHR22889">
    <property type="entry name" value="WD REPEAT-CONTAINING PROTEIN 89"/>
    <property type="match status" value="1"/>
</dbReference>
<dbReference type="STRING" id="436010.A0A166DV42"/>
<sequence>MSLVESPSLNITPSALSSTRLPSHEYALSLVSLADHYAVSASAPTNAIYLLDKSTLQNVHALPGHDDAITALRTVNLDGTGRPSLASSGRDGSVKVWDARSGSVGLQMSANVSGRARSLLCFDVSADGRTVAAGTDLQGDDALIVYWDPRSPAAPVRTHASTHSDDVTAVHFAPSPSTSSAGTKTLLSASADGLVSTSNAEEDDEDEAVLHVGNWGCSVAQAGWISASAGAQAWAASDMETFSCWTDELDMLQDQDIRKPSAHSQSLTWVTDYLIGCQNSAAPGSAGLGVFVGSNEGDVALITSSNLSSASAPWSLERVWTHGHVGVVRSFLYDEPNNVLVTGGEDSIINAWSCPPLGINRPKAEDMDVDMDGGSPAAASRKRAWDEGAGTDEGGKKARRA</sequence>
<evidence type="ECO:0000313" key="6">
    <source>
        <dbReference type="Proteomes" id="UP000076532"/>
    </source>
</evidence>
<dbReference type="Gene3D" id="2.130.10.10">
    <property type="entry name" value="YVTN repeat-like/Quinoprotein amine dehydrogenase"/>
    <property type="match status" value="2"/>
</dbReference>
<dbReference type="AlphaFoldDB" id="A0A166DV42"/>
<dbReference type="PROSITE" id="PS50294">
    <property type="entry name" value="WD_REPEATS_REGION"/>
    <property type="match status" value="1"/>
</dbReference>
<evidence type="ECO:0000313" key="5">
    <source>
        <dbReference type="EMBL" id="KZP15101.1"/>
    </source>
</evidence>
<dbReference type="EMBL" id="KV417608">
    <property type="protein sequence ID" value="KZP15101.1"/>
    <property type="molecule type" value="Genomic_DNA"/>
</dbReference>
<accession>A0A166DV42</accession>
<feature type="region of interest" description="Disordered" evidence="4">
    <location>
        <begin position="363"/>
        <end position="401"/>
    </location>
</feature>
<proteinExistence type="predicted"/>
<keyword evidence="6" id="KW-1185">Reference proteome</keyword>
<name>A0A166DV42_9AGAM</name>
<dbReference type="InterPro" id="IPR019775">
    <property type="entry name" value="WD40_repeat_CS"/>
</dbReference>
<dbReference type="PROSITE" id="PS50082">
    <property type="entry name" value="WD_REPEATS_2"/>
    <property type="match status" value="2"/>
</dbReference>
<reference evidence="5 6" key="1">
    <citation type="journal article" date="2016" name="Mol. Biol. Evol.">
        <title>Comparative Genomics of Early-Diverging Mushroom-Forming Fungi Provides Insights into the Origins of Lignocellulose Decay Capabilities.</title>
        <authorList>
            <person name="Nagy L.G."/>
            <person name="Riley R."/>
            <person name="Tritt A."/>
            <person name="Adam C."/>
            <person name="Daum C."/>
            <person name="Floudas D."/>
            <person name="Sun H."/>
            <person name="Yadav J.S."/>
            <person name="Pangilinan J."/>
            <person name="Larsson K.H."/>
            <person name="Matsuura K."/>
            <person name="Barry K."/>
            <person name="Labutti K."/>
            <person name="Kuo R."/>
            <person name="Ohm R.A."/>
            <person name="Bhattacharya S.S."/>
            <person name="Shirouzu T."/>
            <person name="Yoshinaga Y."/>
            <person name="Martin F.M."/>
            <person name="Grigoriev I.V."/>
            <person name="Hibbett D.S."/>
        </authorList>
    </citation>
    <scope>NUCLEOTIDE SEQUENCE [LARGE SCALE GENOMIC DNA]</scope>
    <source>
        <strain evidence="5 6">CBS 109695</strain>
    </source>
</reference>
<evidence type="ECO:0000256" key="3">
    <source>
        <dbReference type="PROSITE-ProRule" id="PRU00221"/>
    </source>
</evidence>
<dbReference type="InterPro" id="IPR039328">
    <property type="entry name" value="WDR89"/>
</dbReference>
<protein>
    <submittedName>
        <fullName evidence="5">WD40 repeat-like protein</fullName>
    </submittedName>
</protein>
<dbReference type="SMART" id="SM00320">
    <property type="entry name" value="WD40"/>
    <property type="match status" value="3"/>
</dbReference>
<evidence type="ECO:0000256" key="4">
    <source>
        <dbReference type="SAM" id="MobiDB-lite"/>
    </source>
</evidence>
<dbReference type="PANTHER" id="PTHR22889:SF0">
    <property type="entry name" value="WD REPEAT-CONTAINING PROTEIN 89"/>
    <property type="match status" value="1"/>
</dbReference>
<gene>
    <name evidence="5" type="ORF">FIBSPDRAFT_795925</name>
</gene>
<dbReference type="PROSITE" id="PS00678">
    <property type="entry name" value="WD_REPEATS_1"/>
    <property type="match status" value="1"/>
</dbReference>
<dbReference type="Pfam" id="PF00400">
    <property type="entry name" value="WD40"/>
    <property type="match status" value="1"/>
</dbReference>